<evidence type="ECO:0000256" key="1">
    <source>
        <dbReference type="SAM" id="Phobius"/>
    </source>
</evidence>
<proteinExistence type="predicted"/>
<comment type="caution">
    <text evidence="2">The sequence shown here is derived from an EMBL/GenBank/DDBJ whole genome shotgun (WGS) entry which is preliminary data.</text>
</comment>
<gene>
    <name evidence="2" type="ORF">DXD90_16660</name>
</gene>
<sequence>MKPLNNNTVRKGYLRFSGFLIISVAVSVFCFYSYMKTASTEVKMIMAKTVEYDNIYSAELNMVVAVDSIYQYMSLMNSSPKINDLLLQSVVSNRKMQLQNQINALDEKDFLLYKKLAGNINVFLGVKDSIRLAEKEESIVREDLMRCVKENREISRKLKVGGITYERK</sequence>
<organism evidence="2 3">
    <name type="scientific">Bacteroides uniformis</name>
    <dbReference type="NCBI Taxonomy" id="820"/>
    <lineage>
        <taxon>Bacteria</taxon>
        <taxon>Pseudomonadati</taxon>
        <taxon>Bacteroidota</taxon>
        <taxon>Bacteroidia</taxon>
        <taxon>Bacteroidales</taxon>
        <taxon>Bacteroidaceae</taxon>
        <taxon>Bacteroides</taxon>
    </lineage>
</organism>
<dbReference type="RefSeq" id="WP_117963626.1">
    <property type="nucleotide sequence ID" value="NZ_QSOF01000028.1"/>
</dbReference>
<keyword evidence="1" id="KW-1133">Transmembrane helix</keyword>
<protein>
    <submittedName>
        <fullName evidence="2">Type VI secretion system transmembrane protein TssQ</fullName>
    </submittedName>
</protein>
<evidence type="ECO:0000313" key="2">
    <source>
        <dbReference type="EMBL" id="RGI72842.1"/>
    </source>
</evidence>
<keyword evidence="1 2" id="KW-0812">Transmembrane</keyword>
<evidence type="ECO:0000313" key="3">
    <source>
        <dbReference type="Proteomes" id="UP000263754"/>
    </source>
</evidence>
<dbReference type="EMBL" id="QSOF01000028">
    <property type="protein sequence ID" value="RGI72842.1"/>
    <property type="molecule type" value="Genomic_DNA"/>
</dbReference>
<dbReference type="AlphaFoldDB" id="A0A374MMY7"/>
<reference evidence="2 3" key="1">
    <citation type="submission" date="2018-08" db="EMBL/GenBank/DDBJ databases">
        <title>A genome reference for cultivated species of the human gut microbiota.</title>
        <authorList>
            <person name="Zou Y."/>
            <person name="Xue W."/>
            <person name="Luo G."/>
        </authorList>
    </citation>
    <scope>NUCLEOTIDE SEQUENCE [LARGE SCALE GENOMIC DNA]</scope>
    <source>
        <strain evidence="2 3">TM10-17</strain>
    </source>
</reference>
<name>A0A374MMY7_BACUN</name>
<dbReference type="Proteomes" id="UP000263754">
    <property type="component" value="Unassembled WGS sequence"/>
</dbReference>
<accession>A0A374MMY7</accession>
<keyword evidence="1" id="KW-0472">Membrane</keyword>
<feature type="transmembrane region" description="Helical" evidence="1">
    <location>
        <begin position="12"/>
        <end position="35"/>
    </location>
</feature>